<reference evidence="2 3" key="1">
    <citation type="submission" date="2019-08" db="EMBL/GenBank/DDBJ databases">
        <title>A chromosome-level genome assembly, high-density linkage maps, and genome scans reveal the genomic architecture of hybrid incompatibilities underlying speciation via character displacement in darters (Percidae: Etheostominae).</title>
        <authorList>
            <person name="Moran R.L."/>
            <person name="Catchen J.M."/>
            <person name="Fuller R.C."/>
        </authorList>
    </citation>
    <scope>NUCLEOTIDE SEQUENCE [LARGE SCALE GENOMIC DNA]</scope>
    <source>
        <strain evidence="2">EspeVRDwgs_2016</strain>
        <tissue evidence="2">Muscle</tissue>
    </source>
</reference>
<accession>A0A5J5DD63</accession>
<name>A0A5J5DD63_9PERO</name>
<keyword evidence="3" id="KW-1185">Reference proteome</keyword>
<feature type="compositionally biased region" description="Basic and acidic residues" evidence="1">
    <location>
        <begin position="33"/>
        <end position="43"/>
    </location>
</feature>
<evidence type="ECO:0000256" key="1">
    <source>
        <dbReference type="SAM" id="MobiDB-lite"/>
    </source>
</evidence>
<gene>
    <name evidence="2" type="ORF">FQN60_002183</name>
</gene>
<evidence type="ECO:0000313" key="3">
    <source>
        <dbReference type="Proteomes" id="UP000327493"/>
    </source>
</evidence>
<evidence type="ECO:0000313" key="2">
    <source>
        <dbReference type="EMBL" id="KAA8591240.1"/>
    </source>
</evidence>
<feature type="region of interest" description="Disordered" evidence="1">
    <location>
        <begin position="1"/>
        <end position="62"/>
    </location>
</feature>
<proteinExistence type="predicted"/>
<feature type="non-terminal residue" evidence="2">
    <location>
        <position position="62"/>
    </location>
</feature>
<sequence length="62" mass="7323">MLQRDAQQRKQKHAPDELVDRLRTGQRRGQTRGQDRHRGHNETQKATMGFRGSPLFPDWQRG</sequence>
<comment type="caution">
    <text evidence="2">The sequence shown here is derived from an EMBL/GenBank/DDBJ whole genome shotgun (WGS) entry which is preliminary data.</text>
</comment>
<feature type="compositionally biased region" description="Basic and acidic residues" evidence="1">
    <location>
        <begin position="13"/>
        <end position="23"/>
    </location>
</feature>
<dbReference type="Proteomes" id="UP000327493">
    <property type="component" value="Chromosome 7"/>
</dbReference>
<dbReference type="AlphaFoldDB" id="A0A5J5DD63"/>
<organism evidence="2 3">
    <name type="scientific">Etheostoma spectabile</name>
    <name type="common">orangethroat darter</name>
    <dbReference type="NCBI Taxonomy" id="54343"/>
    <lineage>
        <taxon>Eukaryota</taxon>
        <taxon>Metazoa</taxon>
        <taxon>Chordata</taxon>
        <taxon>Craniata</taxon>
        <taxon>Vertebrata</taxon>
        <taxon>Euteleostomi</taxon>
        <taxon>Actinopterygii</taxon>
        <taxon>Neopterygii</taxon>
        <taxon>Teleostei</taxon>
        <taxon>Neoteleostei</taxon>
        <taxon>Acanthomorphata</taxon>
        <taxon>Eupercaria</taxon>
        <taxon>Perciformes</taxon>
        <taxon>Percoidei</taxon>
        <taxon>Percidae</taxon>
        <taxon>Etheostomatinae</taxon>
        <taxon>Etheostoma</taxon>
    </lineage>
</organism>
<protein>
    <submittedName>
        <fullName evidence="2">Uncharacterized protein</fullName>
    </submittedName>
</protein>
<dbReference type="EMBL" id="VOFY01000007">
    <property type="protein sequence ID" value="KAA8591240.1"/>
    <property type="molecule type" value="Genomic_DNA"/>
</dbReference>